<feature type="domain" description="BRCT" evidence="3">
    <location>
        <begin position="369"/>
        <end position="456"/>
    </location>
</feature>
<keyword evidence="5" id="KW-1185">Reference proteome</keyword>
<feature type="domain" description="BRCT" evidence="3">
    <location>
        <begin position="57"/>
        <end position="151"/>
    </location>
</feature>
<dbReference type="InterPro" id="IPR001357">
    <property type="entry name" value="BRCT_dom"/>
</dbReference>
<reference evidence="4" key="1">
    <citation type="submission" date="2024-03" db="EMBL/GenBank/DDBJ databases">
        <authorList>
            <consortium name="ELIXIR-Norway"/>
            <consortium name="Elixir Norway"/>
        </authorList>
    </citation>
    <scope>NUCLEOTIDE SEQUENCE</scope>
</reference>
<evidence type="ECO:0000313" key="4">
    <source>
        <dbReference type="EMBL" id="CAK9864658.1"/>
    </source>
</evidence>
<dbReference type="Pfam" id="PF00533">
    <property type="entry name" value="BRCT"/>
    <property type="match status" value="1"/>
</dbReference>
<feature type="region of interest" description="Disordered" evidence="2">
    <location>
        <begin position="464"/>
        <end position="499"/>
    </location>
</feature>
<evidence type="ECO:0000259" key="3">
    <source>
        <dbReference type="PROSITE" id="PS50172"/>
    </source>
</evidence>
<dbReference type="InterPro" id="IPR036420">
    <property type="entry name" value="BRCT_dom_sf"/>
</dbReference>
<feature type="compositionally biased region" description="Basic and acidic residues" evidence="2">
    <location>
        <begin position="345"/>
        <end position="354"/>
    </location>
</feature>
<feature type="domain" description="BRCT" evidence="3">
    <location>
        <begin position="155"/>
        <end position="239"/>
    </location>
</feature>
<evidence type="ECO:0000256" key="2">
    <source>
        <dbReference type="SAM" id="MobiDB-lite"/>
    </source>
</evidence>
<feature type="compositionally biased region" description="Polar residues" evidence="2">
    <location>
        <begin position="973"/>
        <end position="989"/>
    </location>
</feature>
<dbReference type="Proteomes" id="UP001497522">
    <property type="component" value="Chromosome 14"/>
</dbReference>
<feature type="compositionally biased region" description="Polar residues" evidence="2">
    <location>
        <begin position="609"/>
        <end position="620"/>
    </location>
</feature>
<dbReference type="InterPro" id="IPR059215">
    <property type="entry name" value="BRCT2_TopBP1-like"/>
</dbReference>
<feature type="region of interest" description="Disordered" evidence="2">
    <location>
        <begin position="323"/>
        <end position="354"/>
    </location>
</feature>
<organism evidence="4 5">
    <name type="scientific">Sphagnum jensenii</name>
    <dbReference type="NCBI Taxonomy" id="128206"/>
    <lineage>
        <taxon>Eukaryota</taxon>
        <taxon>Viridiplantae</taxon>
        <taxon>Streptophyta</taxon>
        <taxon>Embryophyta</taxon>
        <taxon>Bryophyta</taxon>
        <taxon>Sphagnophytina</taxon>
        <taxon>Sphagnopsida</taxon>
        <taxon>Sphagnales</taxon>
        <taxon>Sphagnaceae</taxon>
        <taxon>Sphagnum</taxon>
    </lineage>
</organism>
<evidence type="ECO:0000256" key="1">
    <source>
        <dbReference type="ARBA" id="ARBA00022737"/>
    </source>
</evidence>
<dbReference type="Pfam" id="PF12738">
    <property type="entry name" value="PTCB-BRCT"/>
    <property type="match status" value="2"/>
</dbReference>
<dbReference type="PROSITE" id="PS50172">
    <property type="entry name" value="BRCT"/>
    <property type="match status" value="5"/>
</dbReference>
<dbReference type="PANTHER" id="PTHR13561">
    <property type="entry name" value="DNA REPLICATION REGULATOR DPB11-RELATED"/>
    <property type="match status" value="1"/>
</dbReference>
<protein>
    <recommendedName>
        <fullName evidence="3">BRCT domain-containing protein</fullName>
    </recommendedName>
</protein>
<gene>
    <name evidence="4" type="ORF">CSSPJE1EN2_LOCUS7653</name>
</gene>
<feature type="compositionally biased region" description="Polar residues" evidence="2">
    <location>
        <begin position="882"/>
        <end position="907"/>
    </location>
</feature>
<dbReference type="SUPFAM" id="SSF52113">
    <property type="entry name" value="BRCT domain"/>
    <property type="match status" value="6"/>
</dbReference>
<feature type="region of interest" description="Disordered" evidence="2">
    <location>
        <begin position="870"/>
        <end position="912"/>
    </location>
</feature>
<dbReference type="PANTHER" id="PTHR13561:SF20">
    <property type="entry name" value="DNA TOPOISOMERASE 2-BINDING PROTEIN 1"/>
    <property type="match status" value="1"/>
</dbReference>
<dbReference type="CDD" id="cd17731">
    <property type="entry name" value="BRCT_TopBP1_rpt2_like"/>
    <property type="match status" value="2"/>
</dbReference>
<feature type="region of interest" description="Disordered" evidence="2">
    <location>
        <begin position="584"/>
        <end position="622"/>
    </location>
</feature>
<dbReference type="SMART" id="SM00292">
    <property type="entry name" value="BRCT"/>
    <property type="match status" value="6"/>
</dbReference>
<dbReference type="CDD" id="cd00027">
    <property type="entry name" value="BRCT"/>
    <property type="match status" value="1"/>
</dbReference>
<feature type="domain" description="BRCT" evidence="3">
    <location>
        <begin position="728"/>
        <end position="811"/>
    </location>
</feature>
<name>A0ABP1AQ70_9BRYO</name>
<feature type="domain" description="BRCT" evidence="3">
    <location>
        <begin position="629"/>
        <end position="715"/>
    </location>
</feature>
<keyword evidence="1" id="KW-0677">Repeat</keyword>
<evidence type="ECO:0000313" key="5">
    <source>
        <dbReference type="Proteomes" id="UP001497522"/>
    </source>
</evidence>
<feature type="compositionally biased region" description="Polar residues" evidence="2">
    <location>
        <begin position="323"/>
        <end position="340"/>
    </location>
</feature>
<proteinExistence type="predicted"/>
<feature type="compositionally biased region" description="Polar residues" evidence="2">
    <location>
        <begin position="584"/>
        <end position="597"/>
    </location>
</feature>
<dbReference type="Gene3D" id="3.40.50.10190">
    <property type="entry name" value="BRCT domain"/>
    <property type="match status" value="6"/>
</dbReference>
<feature type="region of interest" description="Disordered" evidence="2">
    <location>
        <begin position="972"/>
        <end position="999"/>
    </location>
</feature>
<sequence>MAGLRLAVQTEEKRARLRLHIAPVVACTGASPARFHRPRYQASSANQSSIPLPWDRVTELPFQGLRVFLPRNYVPPEKFPALHDLLTNNGAEVCPILNASCNSNVDFHVMADNQTAKIKELLSKGCKVVGPECITRCARECRRLPDREYTCCFAMEGVGVLATGFSAEEKELIEWLVSSMCGNLQHQTSLNLDYVIAKNVLATKYKWAWSVLRKPIVSHEWLKHCAAQHRLVPYDPFRLPALAGLKICATGIAFAGREEIQMGARENGATYSADLTMDCTHLIAQISCHLICLDEDYFPVRTEDLPVAAGVKKFRQEVLEFQENQEQAAPASPTSDNEVSASLGHKPEAPVDRECGRTTIPGMPDYLYLSGCQFYFTGFEAVEMRRLVNLVLDGGGTRYIEFNNAVTHVIVGQPLERELIMLRQLAMWDAVYILQRSWLEECSQQKMEVSISDRHRVPQNMLLPGQWISPKKPLDRSAGDVSGSEIAKSPPPLQSEGSLKTLPSLGLESEKLSLSPSLQSDQSLKPLPSFATELEKPNFAPSFHNECSSKVLLSSGTESVKLNLLSFQTNEILKALPSVDVKSENQNFHPSSETEGSLKSLLNPGAESQHVSATTTNVPSGSEEVPVLAKRNVFGGSVFGFSDDISPDQRLAIAKQIVAGGGSLDQKSKRLDFLVVSHGIRPVALCSPNVRQISTHWISQCLQEATMLDPDSHVVFRPLQCQVPLSGFQDLRFCTSQYSERDRKLMRKLCHVLQAKFMANFNSKISYLLCKFQGGEKYESARRLGIPCVTENWLYACVEQNKVVPVDGFQPRELTAADKEHFKIYMTQHAITQYDSTPQPTGTLRTDVQPQGPVQSLLRSYQPTGVLRKKSNIRNKPASSHGKLSTDVQPSQRNSQVTSCTLSSQAAGTPLDPWDANAPWVAEVVNTKGAPGQPVAQKTADLRQDSKSELEGYIASRQENESIEMNVEDLHQRSNLGTGVSAVDTTLPQKGSGEGGISPPNVVDAIEGLLRQTSKVSIMIYNRFLVDMNPTLHAQPDADFLHVGSRSNKVEGEPKSPNLTVNPDSQLKFDESQIDSQVVAYDEDHSERQRIMEKVRTRSSTIALASSNSGSQLKSSDSAAWKGDQKLGRLFKAAEANK</sequence>
<dbReference type="EMBL" id="OZ023715">
    <property type="protein sequence ID" value="CAK9864658.1"/>
    <property type="molecule type" value="Genomic_DNA"/>
</dbReference>
<accession>A0ABP1AQ70</accession>